<dbReference type="Pfam" id="PF01455">
    <property type="entry name" value="HupF_HypC"/>
    <property type="match status" value="1"/>
</dbReference>
<sequence length="69" mass="7707">MCLATPIQIDRIDKDFAYSGKTKVSIQLLKNVEKGDWILAHDNLAIATLPESEAKTILNLIKSTHCHCK</sequence>
<evidence type="ECO:0000313" key="2">
    <source>
        <dbReference type="EMBL" id="RJO62335.1"/>
    </source>
</evidence>
<evidence type="ECO:0000313" key="3">
    <source>
        <dbReference type="Proteomes" id="UP000285655"/>
    </source>
</evidence>
<proteinExistence type="inferred from homology"/>
<protein>
    <submittedName>
        <fullName evidence="2">HypC/HybG/HupF family hydrogenase formation chaperone</fullName>
    </submittedName>
</protein>
<dbReference type="AlphaFoldDB" id="A0A419DGW0"/>
<dbReference type="EMBL" id="QZJW01000002">
    <property type="protein sequence ID" value="RJO62335.1"/>
    <property type="molecule type" value="Genomic_DNA"/>
</dbReference>
<evidence type="ECO:0000256" key="1">
    <source>
        <dbReference type="ARBA" id="ARBA00006018"/>
    </source>
</evidence>
<comment type="similarity">
    <text evidence="1">Belongs to the HupF/HypC family.</text>
</comment>
<comment type="caution">
    <text evidence="2">The sequence shown here is derived from an EMBL/GenBank/DDBJ whole genome shotgun (WGS) entry which is preliminary data.</text>
</comment>
<dbReference type="Gene3D" id="2.30.30.140">
    <property type="match status" value="1"/>
</dbReference>
<reference evidence="2 3" key="1">
    <citation type="journal article" date="2017" name="ISME J.">
        <title>Energy and carbon metabolisms in a deep terrestrial subsurface fluid microbial community.</title>
        <authorList>
            <person name="Momper L."/>
            <person name="Jungbluth S.P."/>
            <person name="Lee M.D."/>
            <person name="Amend J.P."/>
        </authorList>
    </citation>
    <scope>NUCLEOTIDE SEQUENCE [LARGE SCALE GENOMIC DNA]</scope>
    <source>
        <strain evidence="2">SURF_29</strain>
    </source>
</reference>
<dbReference type="Proteomes" id="UP000285655">
    <property type="component" value="Unassembled WGS sequence"/>
</dbReference>
<gene>
    <name evidence="2" type="ORF">C4544_00535</name>
</gene>
<accession>A0A419DGW0</accession>
<dbReference type="SUPFAM" id="SSF159127">
    <property type="entry name" value="HupF/HypC-like"/>
    <property type="match status" value="1"/>
</dbReference>
<organism evidence="2 3">
    <name type="scientific">candidate division WS5 bacterium</name>
    <dbReference type="NCBI Taxonomy" id="2093353"/>
    <lineage>
        <taxon>Bacteria</taxon>
        <taxon>candidate division WS5</taxon>
    </lineage>
</organism>
<dbReference type="InterPro" id="IPR001109">
    <property type="entry name" value="Hydrogenase_HupF/HypC"/>
</dbReference>
<name>A0A419DGW0_9BACT</name>